<organism evidence="10 11">
    <name type="scientific">Phytophthora infestans</name>
    <name type="common">Potato late blight agent</name>
    <name type="synonym">Botrytis infestans</name>
    <dbReference type="NCBI Taxonomy" id="4787"/>
    <lineage>
        <taxon>Eukaryota</taxon>
        <taxon>Sar</taxon>
        <taxon>Stramenopiles</taxon>
        <taxon>Oomycota</taxon>
        <taxon>Peronosporomycetes</taxon>
        <taxon>Peronosporales</taxon>
        <taxon>Peronosporaceae</taxon>
        <taxon>Phytophthora</taxon>
    </lineage>
</organism>
<dbReference type="Gene3D" id="2.60.200.20">
    <property type="match status" value="1"/>
</dbReference>
<keyword evidence="3" id="KW-0479">Metal-binding</keyword>
<evidence type="ECO:0000259" key="8">
    <source>
        <dbReference type="PROSITE" id="PS50006"/>
    </source>
</evidence>
<dbReference type="PANTHER" id="PTHR16079">
    <property type="entry name" value="UBIQUITIN LIGASE PROTEIN CHFR"/>
    <property type="match status" value="1"/>
</dbReference>
<dbReference type="AlphaFoldDB" id="A0A833WBI6"/>
<dbReference type="GO" id="GO:0006511">
    <property type="term" value="P:ubiquitin-dependent protein catabolic process"/>
    <property type="evidence" value="ECO:0007669"/>
    <property type="project" value="TreeGrafter"/>
</dbReference>
<dbReference type="GO" id="GO:0005634">
    <property type="term" value="C:nucleus"/>
    <property type="evidence" value="ECO:0007669"/>
    <property type="project" value="TreeGrafter"/>
</dbReference>
<dbReference type="PROSITE" id="PS00518">
    <property type="entry name" value="ZF_RING_1"/>
    <property type="match status" value="1"/>
</dbReference>
<dbReference type="GO" id="GO:0016567">
    <property type="term" value="P:protein ubiquitination"/>
    <property type="evidence" value="ECO:0007669"/>
    <property type="project" value="TreeGrafter"/>
</dbReference>
<dbReference type="GO" id="GO:0004842">
    <property type="term" value="F:ubiquitin-protein transferase activity"/>
    <property type="evidence" value="ECO:0007669"/>
    <property type="project" value="TreeGrafter"/>
</dbReference>
<sequence>MASHFASLLFDKITPRRLPSPSSAPDTVQILLHHHTAHIRSQRDDELHQSATASSILQHQESLFTLVLTLTNPPSPDLHFNMLQDTMMGSWEFSSSFCVGRSRGCEVSIATSEETRTVSKRHVGIVPLTETLSSSAHTVPGKRRWLIYDLETMNGTAVNGVEIPKGGNQELQNGDEVVLASAMRQCVRLLVQFPDEAHSRIIVKALARSVTPSPAPLHRRATTPGASPRRSPRHVLMTNAPVAAAGFGRSAVTIAGSPALTRTGCRSLAGTPNSATNMMTPPPQNLSQKRSRTSPSKSATESENVERNRQHDTPTSQQRKRSRRGGAIENAAVDGDPNSAAKRARENEKQERERLMMCSVCLEYFHGSATLPCSHTFCGHCISNWFRNSLSCPECRDIVKTVPVRNRALDELVERLVGQTDAYKSLVRRRAQMQRRSIGPHRYERGGDEYDVSEGATRGFGSLQLGNNRIPEPRMRSVFTRWSVEEKLAFSAFINDQFGEARVATCKEVGLTEPTVDRANMTELLVAAQNLLLDCGGLRLVGDENSQRLKIFLFFG</sequence>
<dbReference type="InterPro" id="IPR000253">
    <property type="entry name" value="FHA_dom"/>
</dbReference>
<dbReference type="PROSITE" id="PS50006">
    <property type="entry name" value="FHA_DOMAIN"/>
    <property type="match status" value="1"/>
</dbReference>
<protein>
    <recommendedName>
        <fullName evidence="2">E3 ubiquitin-protein ligase CHFR</fullName>
    </recommendedName>
</protein>
<dbReference type="InterPro" id="IPR052256">
    <property type="entry name" value="E3_ubiquitin-ligase_CHFR"/>
</dbReference>
<proteinExistence type="inferred from homology"/>
<feature type="domain" description="RING-type" evidence="9">
    <location>
        <begin position="358"/>
        <end position="396"/>
    </location>
</feature>
<dbReference type="Pfam" id="PF13639">
    <property type="entry name" value="zf-RING_2"/>
    <property type="match status" value="1"/>
</dbReference>
<dbReference type="SMART" id="SM00184">
    <property type="entry name" value="RING"/>
    <property type="match status" value="1"/>
</dbReference>
<evidence type="ECO:0000256" key="3">
    <source>
        <dbReference type="ARBA" id="ARBA00022723"/>
    </source>
</evidence>
<evidence type="ECO:0000256" key="5">
    <source>
        <dbReference type="ARBA" id="ARBA00022833"/>
    </source>
</evidence>
<evidence type="ECO:0000313" key="11">
    <source>
        <dbReference type="Proteomes" id="UP000602510"/>
    </source>
</evidence>
<dbReference type="EMBL" id="WSZM01000264">
    <property type="protein sequence ID" value="KAF4036468.1"/>
    <property type="molecule type" value="Genomic_DNA"/>
</dbReference>
<reference evidence="10" key="1">
    <citation type="submission" date="2020-04" db="EMBL/GenBank/DDBJ databases">
        <title>Hybrid Assembly of Korean Phytophthora infestans isolates.</title>
        <authorList>
            <person name="Prokchorchik M."/>
            <person name="Lee Y."/>
            <person name="Seo J."/>
            <person name="Cho J.-H."/>
            <person name="Park Y.-E."/>
            <person name="Jang D.-C."/>
            <person name="Im J.-S."/>
            <person name="Choi J.-G."/>
            <person name="Park H.-J."/>
            <person name="Lee G.-B."/>
            <person name="Lee Y.-G."/>
            <person name="Hong S.-Y."/>
            <person name="Cho K."/>
            <person name="Sohn K.H."/>
        </authorList>
    </citation>
    <scope>NUCLEOTIDE SEQUENCE</scope>
    <source>
        <strain evidence="10">KR_1_A1</strain>
    </source>
</reference>
<evidence type="ECO:0000256" key="7">
    <source>
        <dbReference type="SAM" id="MobiDB-lite"/>
    </source>
</evidence>
<comment type="caution">
    <text evidence="10">The sequence shown here is derived from an EMBL/GenBank/DDBJ whole genome shotgun (WGS) entry which is preliminary data.</text>
</comment>
<dbReference type="InterPro" id="IPR013083">
    <property type="entry name" value="Znf_RING/FYVE/PHD"/>
</dbReference>
<dbReference type="GO" id="GO:0008270">
    <property type="term" value="F:zinc ion binding"/>
    <property type="evidence" value="ECO:0007669"/>
    <property type="project" value="UniProtKB-KW"/>
</dbReference>
<feature type="compositionally biased region" description="Polar residues" evidence="7">
    <location>
        <begin position="270"/>
        <end position="302"/>
    </location>
</feature>
<evidence type="ECO:0000256" key="2">
    <source>
        <dbReference type="ARBA" id="ARBA00017908"/>
    </source>
</evidence>
<dbReference type="Gene3D" id="3.30.40.10">
    <property type="entry name" value="Zinc/RING finger domain, C3HC4 (zinc finger)"/>
    <property type="match status" value="1"/>
</dbReference>
<feature type="region of interest" description="Disordered" evidence="7">
    <location>
        <begin position="262"/>
        <end position="349"/>
    </location>
</feature>
<evidence type="ECO:0000256" key="4">
    <source>
        <dbReference type="ARBA" id="ARBA00022771"/>
    </source>
</evidence>
<feature type="region of interest" description="Disordered" evidence="7">
    <location>
        <begin position="211"/>
        <end position="234"/>
    </location>
</feature>
<evidence type="ECO:0000313" key="10">
    <source>
        <dbReference type="EMBL" id="KAF4036468.1"/>
    </source>
</evidence>
<keyword evidence="4 6" id="KW-0863">Zinc-finger</keyword>
<dbReference type="InterPro" id="IPR017907">
    <property type="entry name" value="Znf_RING_CS"/>
</dbReference>
<evidence type="ECO:0000256" key="6">
    <source>
        <dbReference type="PROSITE-ProRule" id="PRU00175"/>
    </source>
</evidence>
<gene>
    <name evidence="10" type="ORF">GN244_ATG11171</name>
</gene>
<keyword evidence="11" id="KW-1185">Reference proteome</keyword>
<dbReference type="Proteomes" id="UP000602510">
    <property type="component" value="Unassembled WGS sequence"/>
</dbReference>
<dbReference type="Pfam" id="PF00498">
    <property type="entry name" value="FHA"/>
    <property type="match status" value="1"/>
</dbReference>
<name>A0A833WBI6_PHYIN</name>
<keyword evidence="5" id="KW-0862">Zinc</keyword>
<evidence type="ECO:0000256" key="1">
    <source>
        <dbReference type="ARBA" id="ARBA00005797"/>
    </source>
</evidence>
<comment type="similarity">
    <text evidence="1">Belongs to the CHFR family.</text>
</comment>
<dbReference type="PANTHER" id="PTHR16079:SF4">
    <property type="entry name" value="E3 UBIQUITIN-PROTEIN LIGASE CHFR"/>
    <property type="match status" value="1"/>
</dbReference>
<evidence type="ECO:0000259" key="9">
    <source>
        <dbReference type="PROSITE" id="PS50089"/>
    </source>
</evidence>
<accession>A0A833WBI6</accession>
<dbReference type="PROSITE" id="PS50089">
    <property type="entry name" value="ZF_RING_2"/>
    <property type="match status" value="1"/>
</dbReference>
<feature type="domain" description="FHA" evidence="8">
    <location>
        <begin position="97"/>
        <end position="163"/>
    </location>
</feature>
<dbReference type="SUPFAM" id="SSF57850">
    <property type="entry name" value="RING/U-box"/>
    <property type="match status" value="1"/>
</dbReference>
<dbReference type="SUPFAM" id="SSF49879">
    <property type="entry name" value="SMAD/FHA domain"/>
    <property type="match status" value="1"/>
</dbReference>
<dbReference type="InterPro" id="IPR008984">
    <property type="entry name" value="SMAD_FHA_dom_sf"/>
</dbReference>
<dbReference type="InterPro" id="IPR001841">
    <property type="entry name" value="Znf_RING"/>
</dbReference>